<keyword evidence="1" id="KW-0175">Coiled coil</keyword>
<feature type="compositionally biased region" description="Low complexity" evidence="2">
    <location>
        <begin position="63"/>
        <end position="76"/>
    </location>
</feature>
<sequence length="387" mass="44539">TKSKKASLQHPYETCSMTKLMKVVVDDLEERHKALRNDVNQLKEQISQILEILHPGYTPPTNPNTTTSNLQNQTQHQDPHLKNNDTRTFFPSPPMKPQTTSSSIQHQLLSYTLTKRLKVIEGVDYSNFNVANLCLILNVVIPPKFKLPKFDKYKGNTCPKNHLTVYYKKMASHAHDNKMLIRFSKRALWGPLLDDVSKPRGTWQKPSLNNTSITWTWLRTAHNYKTWQGRKMKPSRGMLNPPIFEKELVTTFIDTLQLPFYDRVIGNVSSNFLDLVIIKLSKKRVEMRVRICISSTSSSNLSTHIPPPSQPRMTMDNAQRKRSNPTRAFTTIPMTYTKLLTHLIHNSLVVPFPMKSLQPPYPKNYDSNVKCDYHAGVISHTTEKCWG</sequence>
<feature type="coiled-coil region" evidence="1">
    <location>
        <begin position="25"/>
        <end position="52"/>
    </location>
</feature>
<protein>
    <submittedName>
        <fullName evidence="3">Uncharacterized protein</fullName>
    </submittedName>
</protein>
<proteinExistence type="predicted"/>
<feature type="region of interest" description="Disordered" evidence="2">
    <location>
        <begin position="300"/>
        <end position="324"/>
    </location>
</feature>
<evidence type="ECO:0000256" key="1">
    <source>
        <dbReference type="SAM" id="Coils"/>
    </source>
</evidence>
<reference evidence="3" key="1">
    <citation type="submission" date="2018-05" db="EMBL/GenBank/DDBJ databases">
        <title>Draft genome of Mucuna pruriens seed.</title>
        <authorList>
            <person name="Nnadi N.E."/>
            <person name="Vos R."/>
            <person name="Hasami M.H."/>
            <person name="Devisetty U.K."/>
            <person name="Aguiy J.C."/>
        </authorList>
    </citation>
    <scope>NUCLEOTIDE SEQUENCE [LARGE SCALE GENOMIC DNA]</scope>
    <source>
        <strain evidence="3">JCA_2017</strain>
    </source>
</reference>
<evidence type="ECO:0000313" key="3">
    <source>
        <dbReference type="EMBL" id="RDY01857.1"/>
    </source>
</evidence>
<dbReference type="PANTHER" id="PTHR32108">
    <property type="entry name" value="DNA-DIRECTED RNA POLYMERASE SUBUNIT ALPHA"/>
    <property type="match status" value="1"/>
</dbReference>
<gene>
    <name evidence="3" type="ORF">CR513_14768</name>
</gene>
<evidence type="ECO:0000313" key="4">
    <source>
        <dbReference type="Proteomes" id="UP000257109"/>
    </source>
</evidence>
<evidence type="ECO:0000256" key="2">
    <source>
        <dbReference type="SAM" id="MobiDB-lite"/>
    </source>
</evidence>
<organism evidence="3 4">
    <name type="scientific">Mucuna pruriens</name>
    <name type="common">Velvet bean</name>
    <name type="synonym">Dolichos pruriens</name>
    <dbReference type="NCBI Taxonomy" id="157652"/>
    <lineage>
        <taxon>Eukaryota</taxon>
        <taxon>Viridiplantae</taxon>
        <taxon>Streptophyta</taxon>
        <taxon>Embryophyta</taxon>
        <taxon>Tracheophyta</taxon>
        <taxon>Spermatophyta</taxon>
        <taxon>Magnoliopsida</taxon>
        <taxon>eudicotyledons</taxon>
        <taxon>Gunneridae</taxon>
        <taxon>Pentapetalae</taxon>
        <taxon>rosids</taxon>
        <taxon>fabids</taxon>
        <taxon>Fabales</taxon>
        <taxon>Fabaceae</taxon>
        <taxon>Papilionoideae</taxon>
        <taxon>50 kb inversion clade</taxon>
        <taxon>NPAAA clade</taxon>
        <taxon>indigoferoid/millettioid clade</taxon>
        <taxon>Phaseoleae</taxon>
        <taxon>Mucuna</taxon>
    </lineage>
</organism>
<comment type="caution">
    <text evidence="3">The sequence shown here is derived from an EMBL/GenBank/DDBJ whole genome shotgun (WGS) entry which is preliminary data.</text>
</comment>
<dbReference type="PANTHER" id="PTHR32108:SF9">
    <property type="entry name" value="REVERSE TRANSCRIPTASE RNASE H-LIKE DOMAIN-CONTAINING PROTEIN"/>
    <property type="match status" value="1"/>
</dbReference>
<dbReference type="AlphaFoldDB" id="A0A371HGD2"/>
<dbReference type="EMBL" id="QJKJ01002665">
    <property type="protein sequence ID" value="RDY01857.1"/>
    <property type="molecule type" value="Genomic_DNA"/>
</dbReference>
<feature type="region of interest" description="Disordered" evidence="2">
    <location>
        <begin position="55"/>
        <end position="103"/>
    </location>
</feature>
<name>A0A371HGD2_MUCPR</name>
<dbReference type="Proteomes" id="UP000257109">
    <property type="component" value="Unassembled WGS sequence"/>
</dbReference>
<feature type="non-terminal residue" evidence="3">
    <location>
        <position position="1"/>
    </location>
</feature>
<accession>A0A371HGD2</accession>
<keyword evidence="4" id="KW-1185">Reference proteome</keyword>
<dbReference type="OrthoDB" id="1418540at2759"/>